<dbReference type="AlphaFoldDB" id="A0A8R7QTH0"/>
<reference evidence="1" key="2">
    <citation type="submission" date="2018-03" db="EMBL/GenBank/DDBJ databases">
        <title>The Triticum urartu genome reveals the dynamic nature of wheat genome evolution.</title>
        <authorList>
            <person name="Ling H."/>
            <person name="Ma B."/>
            <person name="Shi X."/>
            <person name="Liu H."/>
            <person name="Dong L."/>
            <person name="Sun H."/>
            <person name="Cao Y."/>
            <person name="Gao Q."/>
            <person name="Zheng S."/>
            <person name="Li Y."/>
            <person name="Yu Y."/>
            <person name="Du H."/>
            <person name="Qi M."/>
            <person name="Li Y."/>
            <person name="Yu H."/>
            <person name="Cui Y."/>
            <person name="Wang N."/>
            <person name="Chen C."/>
            <person name="Wu H."/>
            <person name="Zhao Y."/>
            <person name="Zhang J."/>
            <person name="Li Y."/>
            <person name="Zhou W."/>
            <person name="Zhang B."/>
            <person name="Hu W."/>
            <person name="Eijk M."/>
            <person name="Tang J."/>
            <person name="Witsenboer H."/>
            <person name="Zhao S."/>
            <person name="Li Z."/>
            <person name="Zhang A."/>
            <person name="Wang D."/>
            <person name="Liang C."/>
        </authorList>
    </citation>
    <scope>NUCLEOTIDE SEQUENCE [LARGE SCALE GENOMIC DNA]</scope>
    <source>
        <strain evidence="1">cv. G1812</strain>
    </source>
</reference>
<protein>
    <submittedName>
        <fullName evidence="1">Uncharacterized protein</fullName>
    </submittedName>
</protein>
<organism evidence="1 2">
    <name type="scientific">Triticum urartu</name>
    <name type="common">Red wild einkorn</name>
    <name type="synonym">Crithodium urartu</name>
    <dbReference type="NCBI Taxonomy" id="4572"/>
    <lineage>
        <taxon>Eukaryota</taxon>
        <taxon>Viridiplantae</taxon>
        <taxon>Streptophyta</taxon>
        <taxon>Embryophyta</taxon>
        <taxon>Tracheophyta</taxon>
        <taxon>Spermatophyta</taxon>
        <taxon>Magnoliopsida</taxon>
        <taxon>Liliopsida</taxon>
        <taxon>Poales</taxon>
        <taxon>Poaceae</taxon>
        <taxon>BOP clade</taxon>
        <taxon>Pooideae</taxon>
        <taxon>Triticodae</taxon>
        <taxon>Triticeae</taxon>
        <taxon>Triticinae</taxon>
        <taxon>Triticum</taxon>
    </lineage>
</organism>
<proteinExistence type="predicted"/>
<name>A0A8R7QTH0_TRIUA</name>
<accession>A0A8R7QTH0</accession>
<dbReference type="Proteomes" id="UP000015106">
    <property type="component" value="Chromosome 6"/>
</dbReference>
<sequence>MLDTPDSNSATVQFRKVLILPESTKNIKVLPCN</sequence>
<evidence type="ECO:0000313" key="2">
    <source>
        <dbReference type="Proteomes" id="UP000015106"/>
    </source>
</evidence>
<reference evidence="1" key="3">
    <citation type="submission" date="2022-06" db="UniProtKB">
        <authorList>
            <consortium name="EnsemblPlants"/>
        </authorList>
    </citation>
    <scope>IDENTIFICATION</scope>
</reference>
<reference evidence="2" key="1">
    <citation type="journal article" date="2013" name="Nature">
        <title>Draft genome of the wheat A-genome progenitor Triticum urartu.</title>
        <authorList>
            <person name="Ling H.Q."/>
            <person name="Zhao S."/>
            <person name="Liu D."/>
            <person name="Wang J."/>
            <person name="Sun H."/>
            <person name="Zhang C."/>
            <person name="Fan H."/>
            <person name="Li D."/>
            <person name="Dong L."/>
            <person name="Tao Y."/>
            <person name="Gao C."/>
            <person name="Wu H."/>
            <person name="Li Y."/>
            <person name="Cui Y."/>
            <person name="Guo X."/>
            <person name="Zheng S."/>
            <person name="Wang B."/>
            <person name="Yu K."/>
            <person name="Liang Q."/>
            <person name="Yang W."/>
            <person name="Lou X."/>
            <person name="Chen J."/>
            <person name="Feng M."/>
            <person name="Jian J."/>
            <person name="Zhang X."/>
            <person name="Luo G."/>
            <person name="Jiang Y."/>
            <person name="Liu J."/>
            <person name="Wang Z."/>
            <person name="Sha Y."/>
            <person name="Zhang B."/>
            <person name="Wu H."/>
            <person name="Tang D."/>
            <person name="Shen Q."/>
            <person name="Xue P."/>
            <person name="Zou S."/>
            <person name="Wang X."/>
            <person name="Liu X."/>
            <person name="Wang F."/>
            <person name="Yang Y."/>
            <person name="An X."/>
            <person name="Dong Z."/>
            <person name="Zhang K."/>
            <person name="Zhang X."/>
            <person name="Luo M.C."/>
            <person name="Dvorak J."/>
            <person name="Tong Y."/>
            <person name="Wang J."/>
            <person name="Yang H."/>
            <person name="Li Z."/>
            <person name="Wang D."/>
            <person name="Zhang A."/>
            <person name="Wang J."/>
        </authorList>
    </citation>
    <scope>NUCLEOTIDE SEQUENCE</scope>
    <source>
        <strain evidence="2">cv. G1812</strain>
    </source>
</reference>
<evidence type="ECO:0000313" key="1">
    <source>
        <dbReference type="EnsemblPlants" id="TuG1812G0600002339.01.T01.cds342935"/>
    </source>
</evidence>
<keyword evidence="2" id="KW-1185">Reference proteome</keyword>
<dbReference type="Gramene" id="TuG1812G0600002339.01.T01">
    <property type="protein sequence ID" value="TuG1812G0600002339.01.T01.cds342935"/>
    <property type="gene ID" value="TuG1812G0600002339.01"/>
</dbReference>
<dbReference type="EnsemblPlants" id="TuG1812G0600002339.01.T01">
    <property type="protein sequence ID" value="TuG1812G0600002339.01.T01.cds342935"/>
    <property type="gene ID" value="TuG1812G0600002339.01"/>
</dbReference>